<evidence type="ECO:0000313" key="3">
    <source>
        <dbReference type="Proteomes" id="UP000726777"/>
    </source>
</evidence>
<dbReference type="AlphaFoldDB" id="A0A9Q3U897"/>
<proteinExistence type="predicted"/>
<organism evidence="2 3">
    <name type="scientific">Vibrio parahaemolyticus</name>
    <dbReference type="NCBI Taxonomy" id="670"/>
    <lineage>
        <taxon>Bacteria</taxon>
        <taxon>Pseudomonadati</taxon>
        <taxon>Pseudomonadota</taxon>
        <taxon>Gammaproteobacteria</taxon>
        <taxon>Vibrionales</taxon>
        <taxon>Vibrionaceae</taxon>
        <taxon>Vibrio</taxon>
    </lineage>
</organism>
<sequence>MKIHLMALLIAICSLVGLFFTFAVYKIDPEVGQMLDQAMTVPTGNASPSSIRMPLGIIFVVASFISWIKWPKK</sequence>
<evidence type="ECO:0000256" key="1">
    <source>
        <dbReference type="SAM" id="Phobius"/>
    </source>
</evidence>
<name>A0A9Q3U897_VIBPH</name>
<reference evidence="2" key="1">
    <citation type="submission" date="2020-09" db="EMBL/GenBank/DDBJ databases">
        <title>Genome sequence of Vibrio parahaemolyticus isolates.</title>
        <authorList>
            <person name="Hammerl J.A."/>
            <person name="Strauch E."/>
        </authorList>
    </citation>
    <scope>NUCLEOTIDE SEQUENCE</scope>
    <source>
        <strain evidence="2">17-VB00146</strain>
    </source>
</reference>
<keyword evidence="1" id="KW-1133">Transmembrane helix</keyword>
<accession>A0A9Q3U897</accession>
<keyword evidence="1" id="KW-0812">Transmembrane</keyword>
<gene>
    <name evidence="2" type="ORF">IB292_03245</name>
</gene>
<protein>
    <submittedName>
        <fullName evidence="2">Uncharacterized protein</fullName>
    </submittedName>
</protein>
<dbReference type="EMBL" id="JACVHL010000002">
    <property type="protein sequence ID" value="MCC3804048.1"/>
    <property type="molecule type" value="Genomic_DNA"/>
</dbReference>
<keyword evidence="1" id="KW-0472">Membrane</keyword>
<comment type="caution">
    <text evidence="2">The sequence shown here is derived from an EMBL/GenBank/DDBJ whole genome shotgun (WGS) entry which is preliminary data.</text>
</comment>
<feature type="transmembrane region" description="Helical" evidence="1">
    <location>
        <begin position="50"/>
        <end position="68"/>
    </location>
</feature>
<dbReference type="RefSeq" id="WP_228085719.1">
    <property type="nucleotide sequence ID" value="NZ_JACVHL010000002.1"/>
</dbReference>
<dbReference type="Proteomes" id="UP000726777">
    <property type="component" value="Unassembled WGS sequence"/>
</dbReference>
<evidence type="ECO:0000313" key="2">
    <source>
        <dbReference type="EMBL" id="MCC3804048.1"/>
    </source>
</evidence>